<dbReference type="SUPFAM" id="SSF52058">
    <property type="entry name" value="L domain-like"/>
    <property type="match status" value="2"/>
</dbReference>
<dbReference type="Pfam" id="PF23282">
    <property type="entry name" value="WHD_ROQ1"/>
    <property type="match status" value="1"/>
</dbReference>
<dbReference type="Gene3D" id="3.40.50.300">
    <property type="entry name" value="P-loop containing nucleotide triphosphate hydrolases"/>
    <property type="match status" value="1"/>
</dbReference>
<dbReference type="GO" id="GO:0007165">
    <property type="term" value="P:signal transduction"/>
    <property type="evidence" value="ECO:0007669"/>
    <property type="project" value="InterPro"/>
</dbReference>
<dbReference type="PANTHER" id="PTHR11017">
    <property type="entry name" value="LEUCINE-RICH REPEAT-CONTAINING PROTEIN"/>
    <property type="match status" value="1"/>
</dbReference>
<dbReference type="Gene3D" id="3.40.50.10140">
    <property type="entry name" value="Toll/interleukin-1 receptor homology (TIR) domain"/>
    <property type="match status" value="1"/>
</dbReference>
<dbReference type="GO" id="GO:0006952">
    <property type="term" value="P:defense response"/>
    <property type="evidence" value="ECO:0007669"/>
    <property type="project" value="UniProtKB-KW"/>
</dbReference>
<dbReference type="Gene3D" id="3.80.10.10">
    <property type="entry name" value="Ribonuclease Inhibitor"/>
    <property type="match status" value="3"/>
</dbReference>
<evidence type="ECO:0000256" key="3">
    <source>
        <dbReference type="ARBA" id="ARBA00022821"/>
    </source>
</evidence>
<evidence type="ECO:0000256" key="4">
    <source>
        <dbReference type="ARBA" id="ARBA00023027"/>
    </source>
</evidence>
<dbReference type="InterPro" id="IPR027417">
    <property type="entry name" value="P-loop_NTPase"/>
</dbReference>
<dbReference type="FunFam" id="3.40.50.10140:FF:000007">
    <property type="entry name" value="Disease resistance protein (TIR-NBS-LRR class)"/>
    <property type="match status" value="1"/>
</dbReference>
<dbReference type="InterPro" id="IPR042197">
    <property type="entry name" value="Apaf_helical"/>
</dbReference>
<dbReference type="InterPro" id="IPR001611">
    <property type="entry name" value="Leu-rich_rpt"/>
</dbReference>
<evidence type="ECO:0000256" key="2">
    <source>
        <dbReference type="ARBA" id="ARBA00022737"/>
    </source>
</evidence>
<organism evidence="6 7">
    <name type="scientific">Daucus carota subsp. sativus</name>
    <name type="common">Carrot</name>
    <dbReference type="NCBI Taxonomy" id="79200"/>
    <lineage>
        <taxon>Eukaryota</taxon>
        <taxon>Viridiplantae</taxon>
        <taxon>Streptophyta</taxon>
        <taxon>Embryophyta</taxon>
        <taxon>Tracheophyta</taxon>
        <taxon>Spermatophyta</taxon>
        <taxon>Magnoliopsida</taxon>
        <taxon>eudicotyledons</taxon>
        <taxon>Gunneridae</taxon>
        <taxon>Pentapetalae</taxon>
        <taxon>asterids</taxon>
        <taxon>campanulids</taxon>
        <taxon>Apiales</taxon>
        <taxon>Apiaceae</taxon>
        <taxon>Apioideae</taxon>
        <taxon>Scandiceae</taxon>
        <taxon>Daucinae</taxon>
        <taxon>Daucus</taxon>
        <taxon>Daucus sect. Daucus</taxon>
    </lineage>
</organism>
<dbReference type="EMBL" id="CP093351">
    <property type="protein sequence ID" value="WOH16085.1"/>
    <property type="molecule type" value="Genomic_DNA"/>
</dbReference>
<dbReference type="InterPro" id="IPR003591">
    <property type="entry name" value="Leu-rich_rpt_typical-subtyp"/>
</dbReference>
<dbReference type="Pfam" id="PF00560">
    <property type="entry name" value="LRR_1"/>
    <property type="match status" value="2"/>
</dbReference>
<sequence>MAASTSTNQHGFCSESSNRHWNVFLSFRGEDTRKTFTAHLYTALKQAGVKTFMDDYGLPRGEEISKQLLKAIQGAEISLIIFSANYASSPWCLNELVEILECKQRRGQLVYPVFYNVSPAVVRHRTGSFSDAFESHEERYGSDIEKVDKWKAALTEAAGLSGYDLQSDADGYEARFIQIIVNKVLLEVNLVGLNVAKEPVGIESRVEELTRLLSNDNNDIRKIGIYGMGGIGKTTIAKALYNKNFHQFEGSCFLANVREASEGHDGIPHLQEQLLSEILVVDKIRVENEDRGINLLMERLSSKKVLIVLDDLNNRRQFDYLAGQWNQFALGSRIIVTTRDAGLLEQIEVDSRYSVEELDRDESLELFSRHAFRKPVPSDDYMELSEGIIYQAGGLPLALEVLGSYLFKRSMTEWRSSLHKLQQIPRNEIQKKLLISYHALGDGNLQDVFLDIACYFIGNDKDMTISILNSCGFDSENGIIILIERCLLSINEKNEIRMHDLLQEMGRDITRNNCPNEPWKHSRLWSYEDICNALNKKKGKKCIECIIPYGGLPMHASFETSAFRKMHKLRLLSINKMLLSGSFEDIFEELRWLSWQGCSLESLPINFQPTNLVFLDLRRSNFKTLWNGPKCLQQLKILNISGCTFLKKTPDFSRTPCIEDLNLSGCTDMDEVDPSIGHLLRLVNLNLTGCIKLKCLPSSVCNLTALEQLDLEGCSILEGLPQRLGNMQSLSILRAGCTAITTVPGSIECLSKLVILKLNRCKNLRYLPSSICKLRLLEDLILCGYSNLEQLPDDIGDMESLKMLSAEYTGITYLPESIGRLSKLKKLLLHSCNKLRHLPSSICHLKAVECLGLNYCSNLQELPEKIGNMESLKKLQAVGTDITTLPESTGRLSKLVKIELSSCKRLEYLPRSICNLRSLECLDLSGCSTLEGLPDNIGEIETLRELRACNTMFMEVPKSIGCLKNLEILALPFQAQGVDMNMCSISRNTGFIPASVWSLFALTNLNLSNCYLVDLPDSIGDLSSLQHLNLSGNRFNVLTSSLGQLSNLKSLSIIGCEFLWAILELPPNLSDLYASYCASIETLVVSKLSNLRCLYLSYCTNLVDIEGLNKLESIARIEMAGCENLLFTADETLFQVPMLLLSALLFPHICI</sequence>
<keyword evidence="4" id="KW-0520">NAD</keyword>
<keyword evidence="2" id="KW-0677">Repeat</keyword>
<dbReference type="InterPro" id="IPR032675">
    <property type="entry name" value="LRR_dom_sf"/>
</dbReference>
<dbReference type="SMART" id="SM00255">
    <property type="entry name" value="TIR"/>
    <property type="match status" value="1"/>
</dbReference>
<evidence type="ECO:0000259" key="5">
    <source>
        <dbReference type="PROSITE" id="PS50104"/>
    </source>
</evidence>
<dbReference type="InterPro" id="IPR000157">
    <property type="entry name" value="TIR_dom"/>
</dbReference>
<feature type="domain" description="TIR" evidence="5">
    <location>
        <begin position="19"/>
        <end position="188"/>
    </location>
</feature>
<dbReference type="InterPro" id="IPR055414">
    <property type="entry name" value="LRR_R13L4/SHOC2-like"/>
</dbReference>
<dbReference type="InterPro" id="IPR044974">
    <property type="entry name" value="Disease_R_plants"/>
</dbReference>
<evidence type="ECO:0000313" key="6">
    <source>
        <dbReference type="EMBL" id="WOH16085.1"/>
    </source>
</evidence>
<dbReference type="AlphaFoldDB" id="A0AAF1BE55"/>
<dbReference type="SUPFAM" id="SSF52540">
    <property type="entry name" value="P-loop containing nucleoside triphosphate hydrolases"/>
    <property type="match status" value="1"/>
</dbReference>
<gene>
    <name evidence="6" type="ORF">DCAR_0935634</name>
</gene>
<accession>A0AAF1BE55</accession>
<name>A0AAF1BE55_DAUCS</name>
<dbReference type="PANTHER" id="PTHR11017:SF385">
    <property type="entry name" value="DISEASE RESISTANCE PROTEIN (TIR-NBS-LRR CLASS)-RELATED"/>
    <property type="match status" value="1"/>
</dbReference>
<evidence type="ECO:0000256" key="1">
    <source>
        <dbReference type="ARBA" id="ARBA00022614"/>
    </source>
</evidence>
<dbReference type="SMART" id="SM00369">
    <property type="entry name" value="LRR_TYP"/>
    <property type="match status" value="7"/>
</dbReference>
<dbReference type="InterPro" id="IPR002182">
    <property type="entry name" value="NB-ARC"/>
</dbReference>
<dbReference type="Gene3D" id="1.10.8.430">
    <property type="entry name" value="Helical domain of apoptotic protease-activating factors"/>
    <property type="match status" value="1"/>
</dbReference>
<dbReference type="SUPFAM" id="SSF52200">
    <property type="entry name" value="Toll/Interleukin receptor TIR domain"/>
    <property type="match status" value="1"/>
</dbReference>
<keyword evidence="1" id="KW-0433">Leucine-rich repeat</keyword>
<evidence type="ECO:0000313" key="7">
    <source>
        <dbReference type="Proteomes" id="UP000077755"/>
    </source>
</evidence>
<dbReference type="Proteomes" id="UP000077755">
    <property type="component" value="Chromosome 9"/>
</dbReference>
<proteinExistence type="predicted"/>
<dbReference type="GO" id="GO:0043531">
    <property type="term" value="F:ADP binding"/>
    <property type="evidence" value="ECO:0007669"/>
    <property type="project" value="InterPro"/>
</dbReference>
<dbReference type="PRINTS" id="PR00364">
    <property type="entry name" value="DISEASERSIST"/>
</dbReference>
<keyword evidence="3" id="KW-0611">Plant defense</keyword>
<reference evidence="6" key="2">
    <citation type="submission" date="2022-03" db="EMBL/GenBank/DDBJ databases">
        <title>Draft title - Genomic analysis of global carrot germplasm unveils the trajectory of domestication and the origin of high carotenoid orange carrot.</title>
        <authorList>
            <person name="Iorizzo M."/>
            <person name="Ellison S."/>
            <person name="Senalik D."/>
            <person name="Macko-Podgorni A."/>
            <person name="Grzebelus D."/>
            <person name="Bostan H."/>
            <person name="Rolling W."/>
            <person name="Curaba J."/>
            <person name="Simon P."/>
        </authorList>
    </citation>
    <scope>NUCLEOTIDE SEQUENCE</scope>
    <source>
        <tissue evidence="6">Leaf</tissue>
    </source>
</reference>
<reference evidence="6" key="1">
    <citation type="journal article" date="2016" name="Nat. Genet.">
        <title>A high-quality carrot genome assembly provides new insights into carotenoid accumulation and asterid genome evolution.</title>
        <authorList>
            <person name="Iorizzo M."/>
            <person name="Ellison S."/>
            <person name="Senalik D."/>
            <person name="Zeng P."/>
            <person name="Satapoomin P."/>
            <person name="Huang J."/>
            <person name="Bowman M."/>
            <person name="Iovene M."/>
            <person name="Sanseverino W."/>
            <person name="Cavagnaro P."/>
            <person name="Yildiz M."/>
            <person name="Macko-Podgorni A."/>
            <person name="Moranska E."/>
            <person name="Grzebelus E."/>
            <person name="Grzebelus D."/>
            <person name="Ashrafi H."/>
            <person name="Zheng Z."/>
            <person name="Cheng S."/>
            <person name="Spooner D."/>
            <person name="Van Deynze A."/>
            <person name="Simon P."/>
        </authorList>
    </citation>
    <scope>NUCLEOTIDE SEQUENCE</scope>
    <source>
        <tissue evidence="6">Leaf</tissue>
    </source>
</reference>
<protein>
    <recommendedName>
        <fullName evidence="5">TIR domain-containing protein</fullName>
    </recommendedName>
</protein>
<dbReference type="Pfam" id="PF00931">
    <property type="entry name" value="NB-ARC"/>
    <property type="match status" value="1"/>
</dbReference>
<keyword evidence="7" id="KW-1185">Reference proteome</keyword>
<dbReference type="GO" id="GO:0051707">
    <property type="term" value="P:response to other organism"/>
    <property type="evidence" value="ECO:0007669"/>
    <property type="project" value="UniProtKB-ARBA"/>
</dbReference>
<dbReference type="PROSITE" id="PS50104">
    <property type="entry name" value="TIR"/>
    <property type="match status" value="1"/>
</dbReference>
<dbReference type="InterPro" id="IPR058192">
    <property type="entry name" value="WHD_ROQ1-like"/>
</dbReference>
<dbReference type="Pfam" id="PF23598">
    <property type="entry name" value="LRR_14"/>
    <property type="match status" value="1"/>
</dbReference>
<dbReference type="InterPro" id="IPR035897">
    <property type="entry name" value="Toll_tir_struct_dom_sf"/>
</dbReference>
<dbReference type="Pfam" id="PF01582">
    <property type="entry name" value="TIR"/>
    <property type="match status" value="1"/>
</dbReference>